<dbReference type="PANTHER" id="PTHR43765:SF2">
    <property type="entry name" value="2-DEHYDROPANTOATE 2-REDUCTASE"/>
    <property type="match status" value="1"/>
</dbReference>
<gene>
    <name evidence="14" type="ORF">ACFSOY_12655</name>
</gene>
<dbReference type="RefSeq" id="WP_386047160.1">
    <property type="nucleotide sequence ID" value="NZ_JBHUIO010000008.1"/>
</dbReference>
<dbReference type="InterPro" id="IPR013332">
    <property type="entry name" value="KPR_N"/>
</dbReference>
<comment type="catalytic activity">
    <reaction evidence="10 11">
        <text>(R)-pantoate + NADP(+) = 2-dehydropantoate + NADPH + H(+)</text>
        <dbReference type="Rhea" id="RHEA:16233"/>
        <dbReference type="ChEBI" id="CHEBI:11561"/>
        <dbReference type="ChEBI" id="CHEBI:15378"/>
        <dbReference type="ChEBI" id="CHEBI:15980"/>
        <dbReference type="ChEBI" id="CHEBI:57783"/>
        <dbReference type="ChEBI" id="CHEBI:58349"/>
        <dbReference type="EC" id="1.1.1.169"/>
    </reaction>
</comment>
<evidence type="ECO:0000256" key="8">
    <source>
        <dbReference type="ARBA" id="ARBA00023002"/>
    </source>
</evidence>
<evidence type="ECO:0000313" key="14">
    <source>
        <dbReference type="EMBL" id="MFD2170833.1"/>
    </source>
</evidence>
<comment type="function">
    <text evidence="1 11">Catalyzes the NADPH-dependent reduction of ketopantoate into pantoic acid.</text>
</comment>
<dbReference type="Pfam" id="PF02558">
    <property type="entry name" value="ApbA"/>
    <property type="match status" value="1"/>
</dbReference>
<keyword evidence="8 11" id="KW-0560">Oxidoreductase</keyword>
<protein>
    <recommendedName>
        <fullName evidence="5 11">2-dehydropantoate 2-reductase</fullName>
        <ecNumber evidence="4 11">1.1.1.169</ecNumber>
    </recommendedName>
    <alternativeName>
        <fullName evidence="9 11">Ketopantoate reductase</fullName>
    </alternativeName>
</protein>
<keyword evidence="7 11" id="KW-0521">NADP</keyword>
<dbReference type="InterPro" id="IPR050838">
    <property type="entry name" value="Ketopantoate_reductase"/>
</dbReference>
<dbReference type="Gene3D" id="3.40.50.720">
    <property type="entry name" value="NAD(P)-binding Rossmann-like Domain"/>
    <property type="match status" value="1"/>
</dbReference>
<sequence length="322" mass="34649">MKKIGVIGPGAIGRLFAFFLASAGHDVLLVCRREAQAKAFSEQGLTYVDLEGRAHHLAVEATTGGSERLAEAHGVIVTVKSYDTAAAARQIGALNRKVPVLSLQNGLGNAQTLARDVAQEQIAVALTTHGAIAEGEAKVWHKGRGQTVIGAIEAGSEVADWWADVLASCAPVITPSAEIQREIWRKAMVNIGINPFTALLGVKNGQLLREPDVLPLMRAAVEEAEAVAKLAGVELSDSMERVLDVCRHTAENTSSMLQDVRLGRRTEIDAMCGVIVQIAEAAGLSVPHNLFLKNFIKKCETNRFELTSLELKRLFEAFRADL</sequence>
<dbReference type="Gene3D" id="1.10.1040.10">
    <property type="entry name" value="N-(1-d-carboxylethyl)-l-norvaline Dehydrogenase, domain 2"/>
    <property type="match status" value="1"/>
</dbReference>
<evidence type="ECO:0000256" key="10">
    <source>
        <dbReference type="ARBA" id="ARBA00048793"/>
    </source>
</evidence>
<dbReference type="SUPFAM" id="SSF48179">
    <property type="entry name" value="6-phosphogluconate dehydrogenase C-terminal domain-like"/>
    <property type="match status" value="1"/>
</dbReference>
<comment type="caution">
    <text evidence="14">The sequence shown here is derived from an EMBL/GenBank/DDBJ whole genome shotgun (WGS) entry which is preliminary data.</text>
</comment>
<dbReference type="InterPro" id="IPR003710">
    <property type="entry name" value="ApbA"/>
</dbReference>
<organism evidence="14 15">
    <name type="scientific">Tumebacillus lipolyticus</name>
    <dbReference type="NCBI Taxonomy" id="1280370"/>
    <lineage>
        <taxon>Bacteria</taxon>
        <taxon>Bacillati</taxon>
        <taxon>Bacillota</taxon>
        <taxon>Bacilli</taxon>
        <taxon>Bacillales</taxon>
        <taxon>Alicyclobacillaceae</taxon>
        <taxon>Tumebacillus</taxon>
    </lineage>
</organism>
<proteinExistence type="inferred from homology"/>
<evidence type="ECO:0000256" key="4">
    <source>
        <dbReference type="ARBA" id="ARBA00013014"/>
    </source>
</evidence>
<dbReference type="SUPFAM" id="SSF51735">
    <property type="entry name" value="NAD(P)-binding Rossmann-fold domains"/>
    <property type="match status" value="1"/>
</dbReference>
<dbReference type="InterPro" id="IPR013752">
    <property type="entry name" value="KPA_reductase"/>
</dbReference>
<feature type="domain" description="Ketopantoate reductase N-terminal" evidence="12">
    <location>
        <begin position="4"/>
        <end position="152"/>
    </location>
</feature>
<evidence type="ECO:0000256" key="6">
    <source>
        <dbReference type="ARBA" id="ARBA00022655"/>
    </source>
</evidence>
<dbReference type="EMBL" id="JBHUIO010000008">
    <property type="protein sequence ID" value="MFD2170833.1"/>
    <property type="molecule type" value="Genomic_DNA"/>
</dbReference>
<evidence type="ECO:0000313" key="15">
    <source>
        <dbReference type="Proteomes" id="UP001597343"/>
    </source>
</evidence>
<evidence type="ECO:0000256" key="3">
    <source>
        <dbReference type="ARBA" id="ARBA00007870"/>
    </source>
</evidence>
<dbReference type="Pfam" id="PF08546">
    <property type="entry name" value="ApbA_C"/>
    <property type="match status" value="1"/>
</dbReference>
<evidence type="ECO:0000259" key="12">
    <source>
        <dbReference type="Pfam" id="PF02558"/>
    </source>
</evidence>
<evidence type="ECO:0000256" key="2">
    <source>
        <dbReference type="ARBA" id="ARBA00004994"/>
    </source>
</evidence>
<dbReference type="EC" id="1.1.1.169" evidence="4 11"/>
<feature type="domain" description="Ketopantoate reductase C-terminal" evidence="13">
    <location>
        <begin position="179"/>
        <end position="298"/>
    </location>
</feature>
<dbReference type="InterPro" id="IPR013328">
    <property type="entry name" value="6PGD_dom2"/>
</dbReference>
<dbReference type="NCBIfam" id="TIGR00745">
    <property type="entry name" value="apbA_panE"/>
    <property type="match status" value="1"/>
</dbReference>
<evidence type="ECO:0000256" key="7">
    <source>
        <dbReference type="ARBA" id="ARBA00022857"/>
    </source>
</evidence>
<dbReference type="PANTHER" id="PTHR43765">
    <property type="entry name" value="2-DEHYDROPANTOATE 2-REDUCTASE-RELATED"/>
    <property type="match status" value="1"/>
</dbReference>
<dbReference type="Proteomes" id="UP001597343">
    <property type="component" value="Unassembled WGS sequence"/>
</dbReference>
<evidence type="ECO:0000259" key="13">
    <source>
        <dbReference type="Pfam" id="PF08546"/>
    </source>
</evidence>
<comment type="similarity">
    <text evidence="3 11">Belongs to the ketopantoate reductase family.</text>
</comment>
<dbReference type="InterPro" id="IPR036291">
    <property type="entry name" value="NAD(P)-bd_dom_sf"/>
</dbReference>
<name>A0ABW4ZZI7_9BACL</name>
<reference evidence="15" key="1">
    <citation type="journal article" date="2019" name="Int. J. Syst. Evol. Microbiol.">
        <title>The Global Catalogue of Microorganisms (GCM) 10K type strain sequencing project: providing services to taxonomists for standard genome sequencing and annotation.</title>
        <authorList>
            <consortium name="The Broad Institute Genomics Platform"/>
            <consortium name="The Broad Institute Genome Sequencing Center for Infectious Disease"/>
            <person name="Wu L."/>
            <person name="Ma J."/>
        </authorList>
    </citation>
    <scope>NUCLEOTIDE SEQUENCE [LARGE SCALE GENOMIC DNA]</scope>
    <source>
        <strain evidence="15">CGMCC 1.13574</strain>
    </source>
</reference>
<evidence type="ECO:0000256" key="1">
    <source>
        <dbReference type="ARBA" id="ARBA00002919"/>
    </source>
</evidence>
<accession>A0ABW4ZZI7</accession>
<dbReference type="InterPro" id="IPR008927">
    <property type="entry name" value="6-PGluconate_DH-like_C_sf"/>
</dbReference>
<comment type="pathway">
    <text evidence="2 11">Cofactor biosynthesis; (R)-pantothenate biosynthesis; (R)-pantoate from 3-methyl-2-oxobutanoate: step 2/2.</text>
</comment>
<evidence type="ECO:0000256" key="11">
    <source>
        <dbReference type="RuleBase" id="RU362068"/>
    </source>
</evidence>
<keyword evidence="6 11" id="KW-0566">Pantothenate biosynthesis</keyword>
<keyword evidence="15" id="KW-1185">Reference proteome</keyword>
<evidence type="ECO:0000256" key="5">
    <source>
        <dbReference type="ARBA" id="ARBA00019465"/>
    </source>
</evidence>
<evidence type="ECO:0000256" key="9">
    <source>
        <dbReference type="ARBA" id="ARBA00032024"/>
    </source>
</evidence>